<reference evidence="1" key="1">
    <citation type="submission" date="2014-09" db="EMBL/GenBank/DDBJ databases">
        <authorList>
            <person name="Magalhaes I.L.F."/>
            <person name="Oliveira U."/>
            <person name="Santos F.R."/>
            <person name="Vidigal T.H.D.A."/>
            <person name="Brescovit A.D."/>
            <person name="Santos A.J."/>
        </authorList>
    </citation>
    <scope>NUCLEOTIDE SEQUENCE</scope>
    <source>
        <tissue evidence="1">Shoot tissue taken approximately 20 cm above the soil surface</tissue>
    </source>
</reference>
<evidence type="ECO:0000313" key="1">
    <source>
        <dbReference type="EMBL" id="JAE34083.1"/>
    </source>
</evidence>
<reference evidence="1" key="2">
    <citation type="journal article" date="2015" name="Data Brief">
        <title>Shoot transcriptome of the giant reed, Arundo donax.</title>
        <authorList>
            <person name="Barrero R.A."/>
            <person name="Guerrero F.D."/>
            <person name="Moolhuijzen P."/>
            <person name="Goolsby J.A."/>
            <person name="Tidwell J."/>
            <person name="Bellgard S.E."/>
            <person name="Bellgard M.I."/>
        </authorList>
    </citation>
    <scope>NUCLEOTIDE SEQUENCE</scope>
    <source>
        <tissue evidence="1">Shoot tissue taken approximately 20 cm above the soil surface</tissue>
    </source>
</reference>
<organism evidence="1">
    <name type="scientific">Arundo donax</name>
    <name type="common">Giant reed</name>
    <name type="synonym">Donax arundinaceus</name>
    <dbReference type="NCBI Taxonomy" id="35708"/>
    <lineage>
        <taxon>Eukaryota</taxon>
        <taxon>Viridiplantae</taxon>
        <taxon>Streptophyta</taxon>
        <taxon>Embryophyta</taxon>
        <taxon>Tracheophyta</taxon>
        <taxon>Spermatophyta</taxon>
        <taxon>Magnoliopsida</taxon>
        <taxon>Liliopsida</taxon>
        <taxon>Poales</taxon>
        <taxon>Poaceae</taxon>
        <taxon>PACMAD clade</taxon>
        <taxon>Arundinoideae</taxon>
        <taxon>Arundineae</taxon>
        <taxon>Arundo</taxon>
    </lineage>
</organism>
<sequence length="88" mass="9816">MQRCFTKALWLTETIAASLGARRLAMSLATSLAKLCIRLIRRKYFTSIASCFLGSRVMKAVFNSLSLDKLPCCTASKARMTSSWMTID</sequence>
<dbReference type="EMBL" id="GBRH01163813">
    <property type="protein sequence ID" value="JAE34083.1"/>
    <property type="molecule type" value="Transcribed_RNA"/>
</dbReference>
<accession>A0A0A9HMI0</accession>
<proteinExistence type="predicted"/>
<protein>
    <submittedName>
        <fullName evidence="1">Uncharacterized protein</fullName>
    </submittedName>
</protein>
<name>A0A0A9HMI0_ARUDO</name>
<dbReference type="AlphaFoldDB" id="A0A0A9HMI0"/>